<dbReference type="PANTHER" id="PTHR11575:SF48">
    <property type="entry name" value="5'-NUCLEOTIDASE"/>
    <property type="match status" value="1"/>
</dbReference>
<dbReference type="PANTHER" id="PTHR11575">
    <property type="entry name" value="5'-NUCLEOTIDASE-RELATED"/>
    <property type="match status" value="1"/>
</dbReference>
<name>A0A0G4FXX2_9ALVE</name>
<feature type="domain" description="5'-Nucleotidase C-terminal" evidence="6">
    <location>
        <begin position="393"/>
        <end position="556"/>
    </location>
</feature>
<evidence type="ECO:0000256" key="4">
    <source>
        <dbReference type="SAM" id="MobiDB-lite"/>
    </source>
</evidence>
<dbReference type="GO" id="GO:0016787">
    <property type="term" value="F:hydrolase activity"/>
    <property type="evidence" value="ECO:0007669"/>
    <property type="project" value="UniProtKB-KW"/>
</dbReference>
<dbReference type="Gene3D" id="3.60.21.10">
    <property type="match status" value="1"/>
</dbReference>
<dbReference type="GO" id="GO:0000166">
    <property type="term" value="F:nucleotide binding"/>
    <property type="evidence" value="ECO:0007669"/>
    <property type="project" value="UniProtKB-KW"/>
</dbReference>
<organism evidence="7">
    <name type="scientific">Chromera velia CCMP2878</name>
    <dbReference type="NCBI Taxonomy" id="1169474"/>
    <lineage>
        <taxon>Eukaryota</taxon>
        <taxon>Sar</taxon>
        <taxon>Alveolata</taxon>
        <taxon>Colpodellida</taxon>
        <taxon>Chromeraceae</taxon>
        <taxon>Chromera</taxon>
    </lineage>
</organism>
<feature type="compositionally biased region" description="Basic and acidic residues" evidence="4">
    <location>
        <begin position="44"/>
        <end position="56"/>
    </location>
</feature>
<dbReference type="Gene3D" id="3.90.780.10">
    <property type="entry name" value="5'-Nucleotidase, C-terminal domain"/>
    <property type="match status" value="1"/>
</dbReference>
<evidence type="ECO:0000259" key="5">
    <source>
        <dbReference type="Pfam" id="PF00149"/>
    </source>
</evidence>
<evidence type="ECO:0000256" key="1">
    <source>
        <dbReference type="ARBA" id="ARBA00006654"/>
    </source>
</evidence>
<dbReference type="InterPro" id="IPR036907">
    <property type="entry name" value="5'-Nucleotdase_C_sf"/>
</dbReference>
<dbReference type="GO" id="GO:0009166">
    <property type="term" value="P:nucleotide catabolic process"/>
    <property type="evidence" value="ECO:0007669"/>
    <property type="project" value="InterPro"/>
</dbReference>
<dbReference type="SUPFAM" id="SSF56300">
    <property type="entry name" value="Metallo-dependent phosphatases"/>
    <property type="match status" value="1"/>
</dbReference>
<protein>
    <recommendedName>
        <fullName evidence="8">5'-Nucleotidase C-terminal domain-containing protein</fullName>
    </recommendedName>
</protein>
<sequence length="655" mass="72581">MGGGGSVHSGKDGEARGSSDVKPEKYTGTWNCASNTRTGASDPRPPDKTPLVRRDSTKEYTGEKYLDFVHPFGRDDPITIIHFNDVYNVDPPKNGWGGAPRFVGALRSFAKRNPLILFSGDAFNPSMMSTHTKGKHMVAFLNMMKIHTACYGNHDFDFGVDNLEYLAGSCGFPWLISNVTEKESGLPLANGQVYRLFEWQGHRIGVIGLVEREWLATLAHVSEEDVVFEDFVVSGSKLAKQLRAKGAELIIALTHMRAPNDEKLAREQEGIDLILGGHDHQWYGHMRMGSCVVGKSGTDFREFSLITIHPGKRTQEAPGDENDKNPPMGSFRPSNETKEGRTEGRCLLERFQGGSLLEWRAVEVQPELFPSVPAVERIVDDHLADLAKSMDEVVGYSAVTLETRFGKIRTEETNVGNWLTDLMRASTKSDIALLNGGTVRSDSQIRPGPLKLRDITAMLPMMDPLCVVRINGEQMVRALENSVSQYPKLEGRFAQVSGIRFVFDGSAPAGNRIVRECVEVFNDKTGEYEPLEDDKSYRLCLKDYLRDGKDGYTVFPECELLMDSEVAGYLPTMVRNALQMADLASGVTKPVSVLSQHNLQRMLSCSEDQLRHVAGLAQEKDSQSYKINVRTEGRITVVNGHDWDATPSGSPTSKS</sequence>
<feature type="compositionally biased region" description="Polar residues" evidence="4">
    <location>
        <begin position="28"/>
        <end position="39"/>
    </location>
</feature>
<dbReference type="EMBL" id="CDMZ01000728">
    <property type="protein sequence ID" value="CEM20282.1"/>
    <property type="molecule type" value="Genomic_DNA"/>
</dbReference>
<keyword evidence="2" id="KW-0732">Signal</keyword>
<evidence type="ECO:0000256" key="2">
    <source>
        <dbReference type="ARBA" id="ARBA00022729"/>
    </source>
</evidence>
<gene>
    <name evidence="7" type="ORF">Cvel_3894</name>
</gene>
<dbReference type="Pfam" id="PF00149">
    <property type="entry name" value="Metallophos"/>
    <property type="match status" value="1"/>
</dbReference>
<feature type="region of interest" description="Disordered" evidence="4">
    <location>
        <begin position="1"/>
        <end position="56"/>
    </location>
</feature>
<comment type="similarity">
    <text evidence="1 3">Belongs to the 5'-nucleotidase family.</text>
</comment>
<evidence type="ECO:0000259" key="6">
    <source>
        <dbReference type="Pfam" id="PF02872"/>
    </source>
</evidence>
<feature type="region of interest" description="Disordered" evidence="4">
    <location>
        <begin position="311"/>
        <end position="342"/>
    </location>
</feature>
<dbReference type="InterPro" id="IPR006179">
    <property type="entry name" value="5_nucleotidase/apyrase"/>
</dbReference>
<accession>A0A0G4FXX2</accession>
<dbReference type="SUPFAM" id="SSF55816">
    <property type="entry name" value="5'-nucleotidase (syn. UDP-sugar hydrolase), C-terminal domain"/>
    <property type="match status" value="1"/>
</dbReference>
<evidence type="ECO:0000313" key="7">
    <source>
        <dbReference type="EMBL" id="CEM20282.1"/>
    </source>
</evidence>
<dbReference type="PRINTS" id="PR01607">
    <property type="entry name" value="APYRASEFAMLY"/>
</dbReference>
<dbReference type="PhylomeDB" id="A0A0G4FXX2"/>
<proteinExistence type="inferred from homology"/>
<keyword evidence="3" id="KW-0378">Hydrolase</keyword>
<dbReference type="AlphaFoldDB" id="A0A0G4FXX2"/>
<dbReference type="Pfam" id="PF02872">
    <property type="entry name" value="5_nucleotid_C"/>
    <property type="match status" value="1"/>
</dbReference>
<evidence type="ECO:0008006" key="8">
    <source>
        <dbReference type="Google" id="ProtNLM"/>
    </source>
</evidence>
<dbReference type="InterPro" id="IPR029052">
    <property type="entry name" value="Metallo-depent_PP-like"/>
</dbReference>
<feature type="domain" description="Calcineurin-like phosphoesterase" evidence="5">
    <location>
        <begin position="79"/>
        <end position="281"/>
    </location>
</feature>
<feature type="compositionally biased region" description="Basic and acidic residues" evidence="4">
    <location>
        <begin position="9"/>
        <end position="25"/>
    </location>
</feature>
<evidence type="ECO:0000256" key="3">
    <source>
        <dbReference type="RuleBase" id="RU362119"/>
    </source>
</evidence>
<reference evidence="7" key="1">
    <citation type="submission" date="2014-11" db="EMBL/GenBank/DDBJ databases">
        <authorList>
            <person name="Otto D Thomas"/>
            <person name="Naeem Raeece"/>
        </authorList>
    </citation>
    <scope>NUCLEOTIDE SEQUENCE</scope>
</reference>
<dbReference type="InterPro" id="IPR004843">
    <property type="entry name" value="Calcineurin-like_PHP"/>
</dbReference>
<keyword evidence="3" id="KW-0547">Nucleotide-binding</keyword>
<dbReference type="InterPro" id="IPR008334">
    <property type="entry name" value="5'-Nucleotdase_C"/>
</dbReference>
<dbReference type="VEuPathDB" id="CryptoDB:Cvel_3894"/>